<reference evidence="2 3" key="1">
    <citation type="submission" date="2016-02" db="EMBL/GenBank/DDBJ databases">
        <title>Draft genome sequence of Acidibacillus ferrooxidans SLC66.</title>
        <authorList>
            <person name="Oliveira G."/>
            <person name="Nancucheo I."/>
            <person name="Dall'Agnol H."/>
            <person name="Johnson B."/>
            <person name="Oliveira R."/>
            <person name="Nunes G.L."/>
            <person name="Tzotzos G."/>
            <person name="Orellana S.C."/>
            <person name="Salim A.C."/>
            <person name="Araujo F.M."/>
        </authorList>
    </citation>
    <scope>NUCLEOTIDE SEQUENCE [LARGE SCALE GENOMIC DNA]</scope>
    <source>
        <strain evidence="2 3">SLC66</strain>
    </source>
</reference>
<evidence type="ECO:0000313" key="2">
    <source>
        <dbReference type="EMBL" id="OAG94576.1"/>
    </source>
</evidence>
<dbReference type="Pfam" id="PF11158">
    <property type="entry name" value="DUF2938"/>
    <property type="match status" value="1"/>
</dbReference>
<proteinExistence type="predicted"/>
<evidence type="ECO:0008006" key="4">
    <source>
        <dbReference type="Google" id="ProtNLM"/>
    </source>
</evidence>
<feature type="transmembrane region" description="Helical" evidence="1">
    <location>
        <begin position="104"/>
        <end position="129"/>
    </location>
</feature>
<evidence type="ECO:0000313" key="3">
    <source>
        <dbReference type="Proteomes" id="UP000077421"/>
    </source>
</evidence>
<evidence type="ECO:0000256" key="1">
    <source>
        <dbReference type="SAM" id="Phobius"/>
    </source>
</evidence>
<comment type="caution">
    <text evidence="2">The sequence shown here is derived from an EMBL/GenBank/DDBJ whole genome shotgun (WGS) entry which is preliminary data.</text>
</comment>
<keyword evidence="1" id="KW-1133">Transmembrane helix</keyword>
<sequence>MSYILTLNGALAGISGTLLMDIASVLGGKLGVVVKPSTRFIGRWIAYFFFGKFKHNDIRRSEAKPYECQLGVITHYLIGVALGVIFITLIPLDPFSTKNLAVGLIYGLLTCVLAWFLMMPSFGFGWFGLKGPKEAKIMRTSIYNHLFFGLGIAVWFNILAFIRL</sequence>
<protein>
    <recommendedName>
        <fullName evidence="4">DUF2938 domain-containing protein</fullName>
    </recommendedName>
</protein>
<feature type="transmembrane region" description="Helical" evidence="1">
    <location>
        <begin position="73"/>
        <end position="92"/>
    </location>
</feature>
<dbReference type="EMBL" id="LSUQ01000008">
    <property type="protein sequence ID" value="OAG94576.1"/>
    <property type="molecule type" value="Genomic_DNA"/>
</dbReference>
<gene>
    <name evidence="2" type="ORF">AYW79_04255</name>
</gene>
<keyword evidence="1" id="KW-0472">Membrane</keyword>
<name>A0A853KC12_9BACL</name>
<feature type="transmembrane region" description="Helical" evidence="1">
    <location>
        <begin position="141"/>
        <end position="162"/>
    </location>
</feature>
<dbReference type="InterPro" id="IPR021329">
    <property type="entry name" value="DUF2938"/>
</dbReference>
<dbReference type="RefSeq" id="WP_067562086.1">
    <property type="nucleotide sequence ID" value="NZ_LSUQ01000008.1"/>
</dbReference>
<keyword evidence="1" id="KW-0812">Transmembrane</keyword>
<accession>A0A853KC12</accession>
<organism evidence="2 3">
    <name type="scientific">Ferroacidibacillus organovorans</name>
    <dbReference type="NCBI Taxonomy" id="1765683"/>
    <lineage>
        <taxon>Bacteria</taxon>
        <taxon>Bacillati</taxon>
        <taxon>Bacillota</taxon>
        <taxon>Bacilli</taxon>
        <taxon>Bacillales</taxon>
        <taxon>Alicyclobacillaceae</taxon>
        <taxon>Ferroacidibacillus</taxon>
    </lineage>
</organism>
<dbReference type="Proteomes" id="UP000077421">
    <property type="component" value="Unassembled WGS sequence"/>
</dbReference>
<dbReference type="AlphaFoldDB" id="A0A853KC12"/>